<dbReference type="OrthoDB" id="434092at2759"/>
<dbReference type="InParanoid" id="A0A6P8YYN7"/>
<keyword evidence="8 10" id="KW-0472">Membrane</keyword>
<dbReference type="EC" id="2.3.1.199" evidence="10"/>
<dbReference type="FunCoup" id="A0A6P8YYN7">
    <property type="interactions" value="19"/>
</dbReference>
<feature type="transmembrane region" description="Helical" evidence="10">
    <location>
        <begin position="172"/>
        <end position="195"/>
    </location>
</feature>
<proteinExistence type="inferred from homology"/>
<comment type="catalytic activity">
    <reaction evidence="10">
        <text>a very-long-chain acyl-CoA + malonyl-CoA + H(+) = a very-long-chain 3-oxoacyl-CoA + CO2 + CoA</text>
        <dbReference type="Rhea" id="RHEA:32727"/>
        <dbReference type="ChEBI" id="CHEBI:15378"/>
        <dbReference type="ChEBI" id="CHEBI:16526"/>
        <dbReference type="ChEBI" id="CHEBI:57287"/>
        <dbReference type="ChEBI" id="CHEBI:57384"/>
        <dbReference type="ChEBI" id="CHEBI:90725"/>
        <dbReference type="ChEBI" id="CHEBI:90736"/>
        <dbReference type="EC" id="2.3.1.199"/>
    </reaction>
</comment>
<dbReference type="Pfam" id="PF01151">
    <property type="entry name" value="ELO"/>
    <property type="match status" value="1"/>
</dbReference>
<evidence type="ECO:0000256" key="5">
    <source>
        <dbReference type="ARBA" id="ARBA00022832"/>
    </source>
</evidence>
<comment type="subcellular location">
    <subcellularLocation>
        <location evidence="1">Membrane</location>
        <topology evidence="1">Multi-pass membrane protein</topology>
    </subcellularLocation>
</comment>
<feature type="compositionally biased region" description="Basic residues" evidence="11">
    <location>
        <begin position="310"/>
        <end position="319"/>
    </location>
</feature>
<comment type="similarity">
    <text evidence="10">Belongs to the ELO family.</text>
</comment>
<feature type="transmembrane region" description="Helical" evidence="10">
    <location>
        <begin position="207"/>
        <end position="225"/>
    </location>
</feature>
<evidence type="ECO:0000313" key="13">
    <source>
        <dbReference type="RefSeq" id="XP_034242381.1"/>
    </source>
</evidence>
<keyword evidence="5 10" id="KW-0276">Fatty acid metabolism</keyword>
<sequence length="319" mass="36380">MSAIVQTVVSNYHDIIRETKVDPMVDSWFLMGSPFPVLSILAVYLWFVLKAGPAFMASRKPYDLTPILILYNGYQVLFSLWLSTMPLRVNAIPYLLKHGCQPSDNQHSPFTIAVSNGAWWYFFSKVIELLDTVFFVLRKKQNQVSFLNVYHHTVTCLFSWCYLKYLPGEQGVVIGFLNSVVHVVLYTYYLIAALGPKYKKYLWWKKYVTKIQLAQFCIMLAYLGTLLVFDCKLPKSLTFFFVGNVIIFLYLFADFYRKAYARRPKKGAAGAVAVPDANENESLEHSPSSTPSPSSSKSVHFRDVSPSTVSRRHAQAKGL</sequence>
<organism evidence="13">
    <name type="scientific">Thrips palmi</name>
    <name type="common">Melon thrips</name>
    <dbReference type="NCBI Taxonomy" id="161013"/>
    <lineage>
        <taxon>Eukaryota</taxon>
        <taxon>Metazoa</taxon>
        <taxon>Ecdysozoa</taxon>
        <taxon>Arthropoda</taxon>
        <taxon>Hexapoda</taxon>
        <taxon>Insecta</taxon>
        <taxon>Pterygota</taxon>
        <taxon>Neoptera</taxon>
        <taxon>Paraneoptera</taxon>
        <taxon>Thysanoptera</taxon>
        <taxon>Terebrantia</taxon>
        <taxon>Thripoidea</taxon>
        <taxon>Thripidae</taxon>
        <taxon>Thrips</taxon>
    </lineage>
</organism>
<protein>
    <recommendedName>
        <fullName evidence="10">Elongation of very long chain fatty acids protein</fullName>
        <ecNumber evidence="10">2.3.1.199</ecNumber>
    </recommendedName>
    <alternativeName>
        <fullName evidence="10">Very-long-chain 3-oxoacyl-CoA synthase</fullName>
    </alternativeName>
</protein>
<dbReference type="KEGG" id="tpal:117645928"/>
<dbReference type="GO" id="GO:0030148">
    <property type="term" value="P:sphingolipid biosynthetic process"/>
    <property type="evidence" value="ECO:0007669"/>
    <property type="project" value="TreeGrafter"/>
</dbReference>
<dbReference type="PANTHER" id="PTHR11157:SF103">
    <property type="entry name" value="ELONGATION OF VERY LONG CHAIN FATTY ACIDS PROTEIN"/>
    <property type="match status" value="1"/>
</dbReference>
<feature type="transmembrane region" description="Helical" evidence="10">
    <location>
        <begin position="28"/>
        <end position="49"/>
    </location>
</feature>
<name>A0A6P8YYN7_THRPL</name>
<gene>
    <name evidence="13" type="primary">LOC117645928</name>
</gene>
<feature type="transmembrane region" description="Helical" evidence="10">
    <location>
        <begin position="149"/>
        <end position="166"/>
    </location>
</feature>
<feature type="region of interest" description="Disordered" evidence="11">
    <location>
        <begin position="277"/>
        <end position="319"/>
    </location>
</feature>
<dbReference type="GO" id="GO:0042761">
    <property type="term" value="P:very long-chain fatty acid biosynthetic process"/>
    <property type="evidence" value="ECO:0007669"/>
    <property type="project" value="TreeGrafter"/>
</dbReference>
<keyword evidence="4 10" id="KW-0812">Transmembrane</keyword>
<evidence type="ECO:0000313" key="12">
    <source>
        <dbReference type="Proteomes" id="UP000515158"/>
    </source>
</evidence>
<dbReference type="PANTHER" id="PTHR11157">
    <property type="entry name" value="FATTY ACID ACYL TRANSFERASE-RELATED"/>
    <property type="match status" value="1"/>
</dbReference>
<evidence type="ECO:0000256" key="9">
    <source>
        <dbReference type="ARBA" id="ARBA00023160"/>
    </source>
</evidence>
<evidence type="ECO:0000256" key="7">
    <source>
        <dbReference type="ARBA" id="ARBA00023098"/>
    </source>
</evidence>
<dbReference type="GO" id="GO:0005789">
    <property type="term" value="C:endoplasmic reticulum membrane"/>
    <property type="evidence" value="ECO:0007669"/>
    <property type="project" value="TreeGrafter"/>
</dbReference>
<keyword evidence="2 10" id="KW-0444">Lipid biosynthesis</keyword>
<evidence type="ECO:0000256" key="3">
    <source>
        <dbReference type="ARBA" id="ARBA00022679"/>
    </source>
</evidence>
<dbReference type="GO" id="GO:0009922">
    <property type="term" value="F:fatty acid elongase activity"/>
    <property type="evidence" value="ECO:0007669"/>
    <property type="project" value="UniProtKB-EC"/>
</dbReference>
<reference evidence="13" key="1">
    <citation type="submission" date="2025-08" db="UniProtKB">
        <authorList>
            <consortium name="RefSeq"/>
        </authorList>
    </citation>
    <scope>IDENTIFICATION</scope>
    <source>
        <tissue evidence="13">Total insect</tissue>
    </source>
</reference>
<feature type="transmembrane region" description="Helical" evidence="10">
    <location>
        <begin position="237"/>
        <end position="256"/>
    </location>
</feature>
<feature type="compositionally biased region" description="Low complexity" evidence="11">
    <location>
        <begin position="286"/>
        <end position="298"/>
    </location>
</feature>
<evidence type="ECO:0000256" key="1">
    <source>
        <dbReference type="ARBA" id="ARBA00004141"/>
    </source>
</evidence>
<dbReference type="GO" id="GO:0034626">
    <property type="term" value="P:fatty acid elongation, polyunsaturated fatty acid"/>
    <property type="evidence" value="ECO:0007669"/>
    <property type="project" value="TreeGrafter"/>
</dbReference>
<keyword evidence="7 10" id="KW-0443">Lipid metabolism</keyword>
<evidence type="ECO:0000256" key="4">
    <source>
        <dbReference type="ARBA" id="ARBA00022692"/>
    </source>
</evidence>
<keyword evidence="12" id="KW-1185">Reference proteome</keyword>
<dbReference type="Proteomes" id="UP000515158">
    <property type="component" value="Unplaced"/>
</dbReference>
<accession>A0A6P8YYN7</accession>
<dbReference type="GO" id="GO:0034625">
    <property type="term" value="P:fatty acid elongation, monounsaturated fatty acid"/>
    <property type="evidence" value="ECO:0007669"/>
    <property type="project" value="TreeGrafter"/>
</dbReference>
<dbReference type="GO" id="GO:0019367">
    <property type="term" value="P:fatty acid elongation, saturated fatty acid"/>
    <property type="evidence" value="ECO:0007669"/>
    <property type="project" value="TreeGrafter"/>
</dbReference>
<evidence type="ECO:0000256" key="8">
    <source>
        <dbReference type="ARBA" id="ARBA00023136"/>
    </source>
</evidence>
<evidence type="ECO:0000256" key="11">
    <source>
        <dbReference type="SAM" id="MobiDB-lite"/>
    </source>
</evidence>
<dbReference type="InterPro" id="IPR002076">
    <property type="entry name" value="ELO_fam"/>
</dbReference>
<dbReference type="AlphaFoldDB" id="A0A6P8YYN7"/>
<keyword evidence="9 10" id="KW-0275">Fatty acid biosynthesis</keyword>
<evidence type="ECO:0000256" key="2">
    <source>
        <dbReference type="ARBA" id="ARBA00022516"/>
    </source>
</evidence>
<keyword evidence="3 10" id="KW-0808">Transferase</keyword>
<keyword evidence="6 10" id="KW-1133">Transmembrane helix</keyword>
<feature type="transmembrane region" description="Helical" evidence="10">
    <location>
        <begin position="61"/>
        <end position="82"/>
    </location>
</feature>
<dbReference type="GeneID" id="117645928"/>
<evidence type="ECO:0000256" key="6">
    <source>
        <dbReference type="ARBA" id="ARBA00022989"/>
    </source>
</evidence>
<dbReference type="RefSeq" id="XP_034242381.1">
    <property type="nucleotide sequence ID" value="XM_034386490.1"/>
</dbReference>
<feature type="transmembrane region" description="Helical" evidence="10">
    <location>
        <begin position="118"/>
        <end position="137"/>
    </location>
</feature>
<evidence type="ECO:0000256" key="10">
    <source>
        <dbReference type="RuleBase" id="RU361115"/>
    </source>
</evidence>